<dbReference type="STRING" id="145388.A0A0D2KTU2"/>
<proteinExistence type="predicted"/>
<evidence type="ECO:0000313" key="3">
    <source>
        <dbReference type="EMBL" id="KIY98873.1"/>
    </source>
</evidence>
<sequence>MGLPAAGAVVAAGEAEDLSEQVKRRLLQEDVDKDAQIKVDVDGDGQNDDNHVRNGDGRDDGGGGDDTLAAAAGLEEGAVTARKRSSSSVGNAAAPVAQKRRSRGRADRARPKRLRQRQGAGEGAASGAAGAQAGADLEEAAAARDEAAGEAAGPGATSGPEAPAIAAAAAGQRLAVGGPRQPGQQEQQQQQKKKKPRVSTAQAVLRMVFYSWVSTYNLVAISSLWARCADVFSETGTRLFGFISAGATLGQLCGSVVALALTSRSGAAAGEHAAAAARGPAAAPAPGSSQLVLMSSALLLVASQLAPRIRLHAAPGSAAPDRGATDPGGGPARGAPAPALRRRHSGSGAALPLVAGASLPEDSNGPHLQPQARPDKLFSGAGGAGPAASPFPAAAQGQSVIEPDGAAAAVAAAAAGEAVPVRSVLTDLVAGFRLILASEYLLLVCAYLLITYVVGSLLYFERALVVSKTMTGAGERTTFFAWLNSWSATLIALCQLFATAGLLRVLGVPLALASGPAVCLAGLALVALRPSPSTIAGVEVVRKVVGYAVIRPAREVLFTVVSRTEKYSAKLVIDMVVQRLGDSIAAAAFQLLDVQLQLGVGGVAIAGCATCGAWLVAAVRLGRVHVRLAQERQRHEDGRRQKQDV</sequence>
<organism evidence="3 4">
    <name type="scientific">Monoraphidium neglectum</name>
    <dbReference type="NCBI Taxonomy" id="145388"/>
    <lineage>
        <taxon>Eukaryota</taxon>
        <taxon>Viridiplantae</taxon>
        <taxon>Chlorophyta</taxon>
        <taxon>core chlorophytes</taxon>
        <taxon>Chlorophyceae</taxon>
        <taxon>CS clade</taxon>
        <taxon>Sphaeropleales</taxon>
        <taxon>Selenastraceae</taxon>
        <taxon>Monoraphidium</taxon>
    </lineage>
</organism>
<evidence type="ECO:0000256" key="1">
    <source>
        <dbReference type="SAM" id="MobiDB-lite"/>
    </source>
</evidence>
<feature type="compositionally biased region" description="Low complexity" evidence="1">
    <location>
        <begin position="149"/>
        <end position="162"/>
    </location>
</feature>
<dbReference type="GeneID" id="25741965"/>
<feature type="region of interest" description="Disordered" evidence="1">
    <location>
        <begin position="32"/>
        <end position="162"/>
    </location>
</feature>
<feature type="compositionally biased region" description="Low complexity" evidence="1">
    <location>
        <begin position="176"/>
        <end position="190"/>
    </location>
</feature>
<dbReference type="OrthoDB" id="543971at2759"/>
<accession>A0A0D2KTU2</accession>
<feature type="region of interest" description="Disordered" evidence="1">
    <location>
        <begin position="359"/>
        <end position="391"/>
    </location>
</feature>
<feature type="compositionally biased region" description="Low complexity" evidence="1">
    <location>
        <begin position="1"/>
        <end position="13"/>
    </location>
</feature>
<feature type="transmembrane region" description="Helical" evidence="2">
    <location>
        <begin position="598"/>
        <end position="619"/>
    </location>
</feature>
<feature type="region of interest" description="Disordered" evidence="1">
    <location>
        <begin position="176"/>
        <end position="197"/>
    </location>
</feature>
<feature type="transmembrane region" description="Helical" evidence="2">
    <location>
        <begin position="479"/>
        <end position="498"/>
    </location>
</feature>
<feature type="compositionally biased region" description="Basic and acidic residues" evidence="1">
    <location>
        <begin position="32"/>
        <end position="41"/>
    </location>
</feature>
<reference evidence="3 4" key="1">
    <citation type="journal article" date="2013" name="BMC Genomics">
        <title>Reconstruction of the lipid metabolism for the microalga Monoraphidium neglectum from its genome sequence reveals characteristics suitable for biofuel production.</title>
        <authorList>
            <person name="Bogen C."/>
            <person name="Al-Dilaimi A."/>
            <person name="Albersmeier A."/>
            <person name="Wichmann J."/>
            <person name="Grundmann M."/>
            <person name="Rupp O."/>
            <person name="Lauersen K.J."/>
            <person name="Blifernez-Klassen O."/>
            <person name="Kalinowski J."/>
            <person name="Goesmann A."/>
            <person name="Mussgnug J.H."/>
            <person name="Kruse O."/>
        </authorList>
    </citation>
    <scope>NUCLEOTIDE SEQUENCE [LARGE SCALE GENOMIC DNA]</scope>
    <source>
        <strain evidence="3 4">SAG 48.87</strain>
    </source>
</reference>
<gene>
    <name evidence="3" type="ORF">MNEG_9090</name>
</gene>
<dbReference type="PANTHER" id="PTHR43596">
    <property type="entry name" value="ADP,ATP CARRIER PROTEIN"/>
    <property type="match status" value="1"/>
</dbReference>
<feature type="region of interest" description="Disordered" evidence="1">
    <location>
        <begin position="1"/>
        <end position="20"/>
    </location>
</feature>
<dbReference type="AlphaFoldDB" id="A0A0D2KTU2"/>
<feature type="compositionally biased region" description="Basic and acidic residues" evidence="1">
    <location>
        <begin position="48"/>
        <end position="61"/>
    </location>
</feature>
<evidence type="ECO:0000256" key="2">
    <source>
        <dbReference type="SAM" id="Phobius"/>
    </source>
</evidence>
<evidence type="ECO:0008006" key="5">
    <source>
        <dbReference type="Google" id="ProtNLM"/>
    </source>
</evidence>
<keyword evidence="2" id="KW-1133">Transmembrane helix</keyword>
<dbReference type="InterPro" id="IPR036259">
    <property type="entry name" value="MFS_trans_sf"/>
</dbReference>
<dbReference type="KEGG" id="mng:MNEG_9090"/>
<keyword evidence="2" id="KW-0812">Transmembrane</keyword>
<keyword evidence="2" id="KW-0472">Membrane</keyword>
<dbReference type="EMBL" id="KK102034">
    <property type="protein sequence ID" value="KIY98873.1"/>
    <property type="molecule type" value="Genomic_DNA"/>
</dbReference>
<evidence type="ECO:0000313" key="4">
    <source>
        <dbReference type="Proteomes" id="UP000054498"/>
    </source>
</evidence>
<feature type="transmembrane region" description="Helical" evidence="2">
    <location>
        <begin position="505"/>
        <end position="528"/>
    </location>
</feature>
<feature type="region of interest" description="Disordered" evidence="1">
    <location>
        <begin position="313"/>
        <end position="343"/>
    </location>
</feature>
<feature type="compositionally biased region" description="Low complexity" evidence="1">
    <location>
        <begin position="117"/>
        <end position="135"/>
    </location>
</feature>
<keyword evidence="4" id="KW-1185">Reference proteome</keyword>
<dbReference type="RefSeq" id="XP_013897893.1">
    <property type="nucleotide sequence ID" value="XM_014042439.1"/>
</dbReference>
<dbReference type="SUPFAM" id="SSF103473">
    <property type="entry name" value="MFS general substrate transporter"/>
    <property type="match status" value="1"/>
</dbReference>
<dbReference type="Proteomes" id="UP000054498">
    <property type="component" value="Unassembled WGS sequence"/>
</dbReference>
<name>A0A0D2KTU2_9CHLO</name>
<protein>
    <recommendedName>
        <fullName evidence="5">ADP,ATP carrier protein</fullName>
    </recommendedName>
</protein>
<dbReference type="PANTHER" id="PTHR43596:SF1">
    <property type="entry name" value="ADP,ATP CARRIER PROTEIN"/>
    <property type="match status" value="1"/>
</dbReference>
<feature type="transmembrane region" description="Helical" evidence="2">
    <location>
        <begin position="440"/>
        <end position="459"/>
    </location>
</feature>
<feature type="compositionally biased region" description="Low complexity" evidence="1">
    <location>
        <begin position="66"/>
        <end position="80"/>
    </location>
</feature>